<gene>
    <name evidence="7" type="ORF">MNBD_BACTEROID04-947</name>
</gene>
<evidence type="ECO:0000256" key="2">
    <source>
        <dbReference type="ARBA" id="ARBA00022452"/>
    </source>
</evidence>
<dbReference type="PANTHER" id="PTHR30026:SF20">
    <property type="entry name" value="OUTER MEMBRANE PROTEIN TOLC"/>
    <property type="match status" value="1"/>
</dbReference>
<dbReference type="GO" id="GO:1990281">
    <property type="term" value="C:efflux pump complex"/>
    <property type="evidence" value="ECO:0007669"/>
    <property type="project" value="TreeGrafter"/>
</dbReference>
<evidence type="ECO:0000256" key="4">
    <source>
        <dbReference type="ARBA" id="ARBA00023136"/>
    </source>
</evidence>
<dbReference type="SUPFAM" id="SSF82866">
    <property type="entry name" value="Multidrug efflux transporter AcrB transmembrane domain"/>
    <property type="match status" value="1"/>
</dbReference>
<keyword evidence="4 6" id="KW-0472">Membrane</keyword>
<keyword evidence="5" id="KW-0998">Cell outer membrane</keyword>
<comment type="subcellular location">
    <subcellularLocation>
        <location evidence="1">Cell outer membrane</location>
    </subcellularLocation>
</comment>
<dbReference type="GO" id="GO:0009279">
    <property type="term" value="C:cell outer membrane"/>
    <property type="evidence" value="ECO:0007669"/>
    <property type="project" value="UniProtKB-SubCell"/>
</dbReference>
<feature type="non-terminal residue" evidence="7">
    <location>
        <position position="1"/>
    </location>
</feature>
<protein>
    <submittedName>
        <fullName evidence="7">Cobalt-zinc-cadmium resistance protein CzcA Cation efflux system protein CusA</fullName>
    </submittedName>
</protein>
<dbReference type="SUPFAM" id="SSF56954">
    <property type="entry name" value="Outer membrane efflux proteins (OEP)"/>
    <property type="match status" value="1"/>
</dbReference>
<dbReference type="GO" id="GO:0015562">
    <property type="term" value="F:efflux transmembrane transporter activity"/>
    <property type="evidence" value="ECO:0007669"/>
    <property type="project" value="InterPro"/>
</dbReference>
<dbReference type="Gene3D" id="1.20.1640.10">
    <property type="entry name" value="Multidrug efflux transporter AcrB transmembrane domain"/>
    <property type="match status" value="1"/>
</dbReference>
<organism evidence="7">
    <name type="scientific">hydrothermal vent metagenome</name>
    <dbReference type="NCBI Taxonomy" id="652676"/>
    <lineage>
        <taxon>unclassified sequences</taxon>
        <taxon>metagenomes</taxon>
        <taxon>ecological metagenomes</taxon>
    </lineage>
</organism>
<feature type="transmembrane region" description="Helical" evidence="6">
    <location>
        <begin position="56"/>
        <end position="74"/>
    </location>
</feature>
<reference evidence="7" key="1">
    <citation type="submission" date="2018-06" db="EMBL/GenBank/DDBJ databases">
        <authorList>
            <person name="Zhirakovskaya E."/>
        </authorList>
    </citation>
    <scope>NUCLEOTIDE SEQUENCE</scope>
</reference>
<dbReference type="EMBL" id="UOER01000118">
    <property type="protein sequence ID" value="VAW22069.1"/>
    <property type="molecule type" value="Genomic_DNA"/>
</dbReference>
<keyword evidence="2" id="KW-1134">Transmembrane beta strand</keyword>
<proteinExistence type="predicted"/>
<dbReference type="GO" id="GO:0015288">
    <property type="term" value="F:porin activity"/>
    <property type="evidence" value="ECO:0007669"/>
    <property type="project" value="TreeGrafter"/>
</dbReference>
<sequence>ASAGAEVQRPLATVVIGGLISSTFLTLLVVPVLYYLVERSSQKRKEKKEGKLNPKIITILILGLILFAGNNIAVAQEKSQKMTIEEAVEIAFNNNPTIKAANLEIEKQESLKKTSFDLDKTTISYTKGQINAAQIDYELSISQDFKFPTVYGIQSKLQKEKVILSEASLTLKKNVLERNVRAVYMQLWYAKNKFELISSLEREFENFAIIAQKRFESGETNLIEKIAAEGKREEVGLLKLEANLDIENLRKQLQLLLNTNDSVSILNKSLQRISFDQVEELGNNNPILKLKEQFVTISKGQYKLEKSKFLPDLTAGYFNQQIEGVKNFTGFQVGLKVPIFFWAQKGKTQAAKKNNEIAKMNYEQTKLDVNSILKTNLQDYEKYKASLLYYETKGLQLAEKLFSSANKAYKEGEVGYVAYITSLEQAVQIKTDYLSKLNLYNQTVIEINYLTGKYN</sequence>
<name>A0A3B0UBW1_9ZZZZ</name>
<evidence type="ECO:0000256" key="1">
    <source>
        <dbReference type="ARBA" id="ARBA00004442"/>
    </source>
</evidence>
<dbReference type="InterPro" id="IPR051906">
    <property type="entry name" value="TolC-like"/>
</dbReference>
<dbReference type="InterPro" id="IPR001036">
    <property type="entry name" value="Acrflvin-R"/>
</dbReference>
<evidence type="ECO:0000256" key="6">
    <source>
        <dbReference type="SAM" id="Phobius"/>
    </source>
</evidence>
<keyword evidence="6" id="KW-1133">Transmembrane helix</keyword>
<dbReference type="Pfam" id="PF00873">
    <property type="entry name" value="ACR_tran"/>
    <property type="match status" value="1"/>
</dbReference>
<feature type="transmembrane region" description="Helical" evidence="6">
    <location>
        <begin position="12"/>
        <end position="36"/>
    </location>
</feature>
<dbReference type="AlphaFoldDB" id="A0A3B0UBW1"/>
<evidence type="ECO:0000313" key="7">
    <source>
        <dbReference type="EMBL" id="VAW22069.1"/>
    </source>
</evidence>
<accession>A0A3B0UBW1</accession>
<dbReference type="PANTHER" id="PTHR30026">
    <property type="entry name" value="OUTER MEMBRANE PROTEIN TOLC"/>
    <property type="match status" value="1"/>
</dbReference>
<dbReference type="Gene3D" id="1.20.1600.10">
    <property type="entry name" value="Outer membrane efflux proteins (OEP)"/>
    <property type="match status" value="1"/>
</dbReference>
<keyword evidence="3 6" id="KW-0812">Transmembrane</keyword>
<evidence type="ECO:0000256" key="5">
    <source>
        <dbReference type="ARBA" id="ARBA00023237"/>
    </source>
</evidence>
<evidence type="ECO:0000256" key="3">
    <source>
        <dbReference type="ARBA" id="ARBA00022692"/>
    </source>
</evidence>